<dbReference type="Proteomes" id="UP000749559">
    <property type="component" value="Unassembled WGS sequence"/>
</dbReference>
<dbReference type="InterPro" id="IPR001965">
    <property type="entry name" value="Znf_PHD"/>
</dbReference>
<evidence type="ECO:0000256" key="12">
    <source>
        <dbReference type="SAM" id="MobiDB-lite"/>
    </source>
</evidence>
<proteinExistence type="inferred from homology"/>
<keyword evidence="14" id="KW-1185">Reference proteome</keyword>
<dbReference type="InterPro" id="IPR011011">
    <property type="entry name" value="Znf_FYVE_PHD"/>
</dbReference>
<feature type="compositionally biased region" description="Basic and acidic residues" evidence="12">
    <location>
        <begin position="389"/>
        <end position="411"/>
    </location>
</feature>
<gene>
    <name evidence="13" type="ORF">OFUS_LOCUS17069</name>
</gene>
<evidence type="ECO:0000313" key="13">
    <source>
        <dbReference type="EMBL" id="CAH1792046.1"/>
    </source>
</evidence>
<feature type="compositionally biased region" description="Basic and acidic residues" evidence="12">
    <location>
        <begin position="1"/>
        <end position="14"/>
    </location>
</feature>
<keyword evidence="7" id="KW-0862">Zinc</keyword>
<dbReference type="EMBL" id="CAIIXF020000008">
    <property type="protein sequence ID" value="CAH1792046.1"/>
    <property type="molecule type" value="Genomic_DNA"/>
</dbReference>
<evidence type="ECO:0000256" key="9">
    <source>
        <dbReference type="ARBA" id="ARBA00023015"/>
    </source>
</evidence>
<evidence type="ECO:0000313" key="14">
    <source>
        <dbReference type="Proteomes" id="UP000749559"/>
    </source>
</evidence>
<dbReference type="GO" id="GO:0008270">
    <property type="term" value="F:zinc ion binding"/>
    <property type="evidence" value="ECO:0007669"/>
    <property type="project" value="UniProtKB-KW"/>
</dbReference>
<dbReference type="SUPFAM" id="SSF57903">
    <property type="entry name" value="FYVE/PHD zinc finger"/>
    <property type="match status" value="2"/>
</dbReference>
<feature type="compositionally biased region" description="Polar residues" evidence="12">
    <location>
        <begin position="123"/>
        <end position="166"/>
    </location>
</feature>
<feature type="compositionally biased region" description="Polar residues" evidence="12">
    <location>
        <begin position="292"/>
        <end position="327"/>
    </location>
</feature>
<evidence type="ECO:0000256" key="7">
    <source>
        <dbReference type="ARBA" id="ARBA00022833"/>
    </source>
</evidence>
<keyword evidence="9" id="KW-0805">Transcription regulation</keyword>
<sequence>MDESNKEAPGEPHLMENPMTTQNDVAITEENKKESETHNAHVPNQINMCSPALDEAPIDLSNKTESETVSDKVVGDISKEVATIAKPEEQAKENIPNSPLSTTPTLNSPGDSKDVTSIAEAAPTSSSNDLTTVTEDQTDITKSNTCNDITTTESDTDNPDLQQNVIDHSPAKAQEVKQDHINEKNDDVTSTDVNSVEDVETPSALKTCSSVDAPSGSETPSDVETPSVIESQASSIESDIADELSNKDSNAASIDEKSSDIGNVTPNRNVDYTLNKGHSIEILGTPVHVPAESNSESSQDSFADMPFNSQPTSIGSQSQAKSPSNYSDVFKKFLESNQANDESDSQDADLVQGSEDTTATDDVKHDAVKADETLQDDTVKNEAATPEDAAVKETSDVVDEKTETDKPDTKEKKKAPKKKRRGITIHDDDGGIGRDVGAVDLFDYQWPQDDKHAEQFVLQEQVSNFLGILSFKRKYPELTRRPVEMHERDFLKERGIVTEMQCDLGLTAIKLDDVCDLMHKDYPEKYSEFAMILADREKRRVQEKQKEYKMARLDKNKMESYMKKAVKSAADFNARLMRERREERRAYFDLQTQCIQWSTGKVKRAPPEFTKVGAYPVALLQGQYTDEYRKYTPDELKYFPINTSTYGAPKRLDNVFTEGEGIMSDTESQTSETKATFNRIEEIIRQVQRDPDGAQFSTGSTDSENEGSSSDSSSDSESDSAMDSANEGLSGHKKMKMKMYDKCQICDSIDNRNNHVEEVVTCAECNKIAHPTCFDVTEEMIPIIKTYPWQCMECKTCVECMDPYDEDKMMFCDHCDRGYHTFCVGLRNIPSGRWECASCTPGGPPKPKKVKR</sequence>
<keyword evidence="6" id="KW-0863">Zinc-finger</keyword>
<dbReference type="InterPro" id="IPR013083">
    <property type="entry name" value="Znf_RING/FYVE/PHD"/>
</dbReference>
<feature type="compositionally biased region" description="Basic and acidic residues" evidence="12">
    <location>
        <begin position="29"/>
        <end position="39"/>
    </location>
</feature>
<dbReference type="Pfam" id="PF00628">
    <property type="entry name" value="PHD"/>
    <property type="match status" value="2"/>
</dbReference>
<name>A0A8J1XWP0_OWEFU</name>
<keyword evidence="8" id="KW-0524">Neurogenesis</keyword>
<evidence type="ECO:0000256" key="5">
    <source>
        <dbReference type="ARBA" id="ARBA00022737"/>
    </source>
</evidence>
<dbReference type="OrthoDB" id="1903104at2759"/>
<evidence type="ECO:0000256" key="4">
    <source>
        <dbReference type="ARBA" id="ARBA00022723"/>
    </source>
</evidence>
<protein>
    <recommendedName>
        <fullName evidence="3">PHD finger protein 10</fullName>
    </recommendedName>
</protein>
<evidence type="ECO:0000256" key="3">
    <source>
        <dbReference type="ARBA" id="ARBA00016995"/>
    </source>
</evidence>
<accession>A0A8J1XWP0</accession>
<dbReference type="AlphaFoldDB" id="A0A8J1XWP0"/>
<feature type="region of interest" description="Disordered" evidence="12">
    <location>
        <begin position="83"/>
        <end position="272"/>
    </location>
</feature>
<feature type="region of interest" description="Disordered" evidence="12">
    <location>
        <begin position="285"/>
        <end position="429"/>
    </location>
</feature>
<evidence type="ECO:0000256" key="2">
    <source>
        <dbReference type="ARBA" id="ARBA00006097"/>
    </source>
</evidence>
<feature type="compositionally biased region" description="Basic residues" evidence="12">
    <location>
        <begin position="412"/>
        <end position="423"/>
    </location>
</feature>
<dbReference type="PANTHER" id="PTHR45888">
    <property type="entry name" value="HL01030P-RELATED"/>
    <property type="match status" value="1"/>
</dbReference>
<comment type="subcellular location">
    <subcellularLocation>
        <location evidence="1">Nucleus</location>
    </subcellularLocation>
</comment>
<feature type="region of interest" description="Disordered" evidence="12">
    <location>
        <begin position="685"/>
        <end position="728"/>
    </location>
</feature>
<organism evidence="13 14">
    <name type="scientific">Owenia fusiformis</name>
    <name type="common">Polychaete worm</name>
    <dbReference type="NCBI Taxonomy" id="6347"/>
    <lineage>
        <taxon>Eukaryota</taxon>
        <taxon>Metazoa</taxon>
        <taxon>Spiralia</taxon>
        <taxon>Lophotrochozoa</taxon>
        <taxon>Annelida</taxon>
        <taxon>Polychaeta</taxon>
        <taxon>Sedentaria</taxon>
        <taxon>Canalipalpata</taxon>
        <taxon>Sabellida</taxon>
        <taxon>Oweniida</taxon>
        <taxon>Oweniidae</taxon>
        <taxon>Owenia</taxon>
    </lineage>
</organism>
<dbReference type="CDD" id="cd21085">
    <property type="entry name" value="WH_NTD_PHF10"/>
    <property type="match status" value="1"/>
</dbReference>
<keyword evidence="4" id="KW-0479">Metal-binding</keyword>
<comment type="similarity">
    <text evidence="2">Belongs to the SAYP family.</text>
</comment>
<dbReference type="PROSITE" id="PS50016">
    <property type="entry name" value="ZF_PHD_2"/>
    <property type="match status" value="1"/>
</dbReference>
<evidence type="ECO:0000256" key="1">
    <source>
        <dbReference type="ARBA" id="ARBA00004123"/>
    </source>
</evidence>
<feature type="region of interest" description="Disordered" evidence="12">
    <location>
        <begin position="1"/>
        <end position="45"/>
    </location>
</feature>
<dbReference type="SMART" id="SM00249">
    <property type="entry name" value="PHD"/>
    <property type="match status" value="2"/>
</dbReference>
<dbReference type="InterPro" id="IPR038045">
    <property type="entry name" value="PHF10_PHD_finger_1"/>
</dbReference>
<dbReference type="Gene3D" id="3.30.40.10">
    <property type="entry name" value="Zinc/RING finger domain, C3HC4 (zinc finger)"/>
    <property type="match status" value="1"/>
</dbReference>
<keyword evidence="11" id="KW-0539">Nucleus</keyword>
<dbReference type="PANTHER" id="PTHR45888:SF4">
    <property type="entry name" value="PHD FINGER PROTEIN 10"/>
    <property type="match status" value="1"/>
</dbReference>
<dbReference type="CDD" id="cd15528">
    <property type="entry name" value="PHD1_PHF10"/>
    <property type="match status" value="1"/>
</dbReference>
<keyword evidence="10" id="KW-0804">Transcription</keyword>
<feature type="compositionally biased region" description="Polar residues" evidence="12">
    <location>
        <begin position="204"/>
        <end position="237"/>
    </location>
</feature>
<feature type="compositionally biased region" description="Basic and acidic residues" evidence="12">
    <location>
        <begin position="174"/>
        <end position="187"/>
    </location>
</feature>
<reference evidence="13" key="1">
    <citation type="submission" date="2022-03" db="EMBL/GenBank/DDBJ databases">
        <authorList>
            <person name="Martin C."/>
        </authorList>
    </citation>
    <scope>NUCLEOTIDE SEQUENCE</scope>
</reference>
<feature type="compositionally biased region" description="Basic and acidic residues" evidence="12">
    <location>
        <begin position="361"/>
        <end position="380"/>
    </location>
</feature>
<keyword evidence="5" id="KW-0677">Repeat</keyword>
<dbReference type="CDD" id="cd15529">
    <property type="entry name" value="PHD2_PHF10"/>
    <property type="match status" value="1"/>
</dbReference>
<evidence type="ECO:0000256" key="11">
    <source>
        <dbReference type="ARBA" id="ARBA00023242"/>
    </source>
</evidence>
<feature type="compositionally biased region" description="Polar residues" evidence="12">
    <location>
        <begin position="260"/>
        <end position="272"/>
    </location>
</feature>
<evidence type="ECO:0000256" key="10">
    <source>
        <dbReference type="ARBA" id="ARBA00023163"/>
    </source>
</evidence>
<dbReference type="GO" id="GO:0071564">
    <property type="term" value="C:npBAF complex"/>
    <property type="evidence" value="ECO:0007669"/>
    <property type="project" value="InterPro"/>
</dbReference>
<feature type="compositionally biased region" description="Polar residues" evidence="12">
    <location>
        <begin position="95"/>
        <end position="110"/>
    </location>
</feature>
<evidence type="ECO:0000256" key="6">
    <source>
        <dbReference type="ARBA" id="ARBA00022771"/>
    </source>
</evidence>
<evidence type="ECO:0000256" key="8">
    <source>
        <dbReference type="ARBA" id="ARBA00022902"/>
    </source>
</evidence>
<dbReference type="GO" id="GO:0007399">
    <property type="term" value="P:nervous system development"/>
    <property type="evidence" value="ECO:0007669"/>
    <property type="project" value="UniProtKB-KW"/>
</dbReference>
<comment type="caution">
    <text evidence="13">The sequence shown here is derived from an EMBL/GenBank/DDBJ whole genome shotgun (WGS) entry which is preliminary data.</text>
</comment>
<dbReference type="InterPro" id="IPR019787">
    <property type="entry name" value="Znf_PHD-finger"/>
</dbReference>
<feature type="compositionally biased region" description="Low complexity" evidence="12">
    <location>
        <begin position="697"/>
        <end position="713"/>
    </location>
</feature>